<dbReference type="EMBL" id="JAFMPP010000011">
    <property type="protein sequence ID" value="MBO0663593.1"/>
    <property type="molecule type" value="Genomic_DNA"/>
</dbReference>
<dbReference type="AlphaFoldDB" id="A0A939FX41"/>
<keyword evidence="10" id="KW-1185">Reference proteome</keyword>
<keyword evidence="4 8" id="KW-1003">Cell membrane</keyword>
<evidence type="ECO:0000256" key="3">
    <source>
        <dbReference type="ARBA" id="ARBA00022448"/>
    </source>
</evidence>
<feature type="transmembrane region" description="Helical" evidence="8">
    <location>
        <begin position="134"/>
        <end position="157"/>
    </location>
</feature>
<gene>
    <name evidence="9" type="ORF">J1C48_13470</name>
</gene>
<feature type="transmembrane region" description="Helical" evidence="8">
    <location>
        <begin position="40"/>
        <end position="59"/>
    </location>
</feature>
<evidence type="ECO:0000256" key="8">
    <source>
        <dbReference type="RuleBase" id="RU363041"/>
    </source>
</evidence>
<feature type="transmembrane region" description="Helical" evidence="8">
    <location>
        <begin position="12"/>
        <end position="33"/>
    </location>
</feature>
<organism evidence="9 10">
    <name type="scientific">Jiella flava</name>
    <dbReference type="NCBI Taxonomy" id="2816857"/>
    <lineage>
        <taxon>Bacteria</taxon>
        <taxon>Pseudomonadati</taxon>
        <taxon>Pseudomonadota</taxon>
        <taxon>Alphaproteobacteria</taxon>
        <taxon>Hyphomicrobiales</taxon>
        <taxon>Aurantimonadaceae</taxon>
        <taxon>Jiella</taxon>
    </lineage>
</organism>
<comment type="caution">
    <text evidence="9">The sequence shown here is derived from an EMBL/GenBank/DDBJ whole genome shotgun (WGS) entry which is preliminary data.</text>
</comment>
<evidence type="ECO:0000313" key="9">
    <source>
        <dbReference type="EMBL" id="MBO0663593.1"/>
    </source>
</evidence>
<keyword evidence="5 8" id="KW-0812">Transmembrane</keyword>
<dbReference type="Pfam" id="PF01925">
    <property type="entry name" value="TauE"/>
    <property type="match status" value="1"/>
</dbReference>
<dbReference type="PANTHER" id="PTHR30269">
    <property type="entry name" value="TRANSMEMBRANE PROTEIN YFCA"/>
    <property type="match status" value="1"/>
</dbReference>
<protein>
    <recommendedName>
        <fullName evidence="8">Probable membrane transporter protein</fullName>
    </recommendedName>
</protein>
<accession>A0A939FX41</accession>
<dbReference type="GO" id="GO:0005886">
    <property type="term" value="C:plasma membrane"/>
    <property type="evidence" value="ECO:0007669"/>
    <property type="project" value="UniProtKB-SubCell"/>
</dbReference>
<dbReference type="InterPro" id="IPR052017">
    <property type="entry name" value="TSUP"/>
</dbReference>
<dbReference type="InterPro" id="IPR002781">
    <property type="entry name" value="TM_pro_TauE-like"/>
</dbReference>
<evidence type="ECO:0000256" key="4">
    <source>
        <dbReference type="ARBA" id="ARBA00022475"/>
    </source>
</evidence>
<dbReference type="PANTHER" id="PTHR30269:SF37">
    <property type="entry name" value="MEMBRANE TRANSPORTER PROTEIN"/>
    <property type="match status" value="1"/>
</dbReference>
<evidence type="ECO:0000256" key="2">
    <source>
        <dbReference type="ARBA" id="ARBA00009142"/>
    </source>
</evidence>
<evidence type="ECO:0000256" key="1">
    <source>
        <dbReference type="ARBA" id="ARBA00004651"/>
    </source>
</evidence>
<dbReference type="Proteomes" id="UP000664122">
    <property type="component" value="Unassembled WGS sequence"/>
</dbReference>
<keyword evidence="6 8" id="KW-1133">Transmembrane helix</keyword>
<feature type="transmembrane region" description="Helical" evidence="8">
    <location>
        <begin position="79"/>
        <end position="99"/>
    </location>
</feature>
<evidence type="ECO:0000256" key="6">
    <source>
        <dbReference type="ARBA" id="ARBA00022989"/>
    </source>
</evidence>
<feature type="transmembrane region" description="Helical" evidence="8">
    <location>
        <begin position="197"/>
        <end position="219"/>
    </location>
</feature>
<reference evidence="9" key="1">
    <citation type="submission" date="2021-03" db="EMBL/GenBank/DDBJ databases">
        <title>Whole genome sequence of Jiella sp. CQZ9-1.</title>
        <authorList>
            <person name="Tuo L."/>
        </authorList>
    </citation>
    <scope>NUCLEOTIDE SEQUENCE</scope>
    <source>
        <strain evidence="9">CQZ9-1</strain>
    </source>
</reference>
<sequence length="252" mass="25635">MTAVLPPDLSGGAVALLVAVSFFTSALTAAFALGGGITLIAVLSLVLPVAVLVPVHAVVQLCSNAGRLMVQRRAVAWRVMPPFLLGALAGAWIGAHTVVALPEATLDLVLGAFILIVTFAKIPKVAGVGRLGTALAGLFTTLLAMFVGAAGPVNAALFAKAFPDRQRLVATLAAINASQHALKLVAFFALGVTLSDYAGLIALMAASGFAGTLAGTALLKRLDERLFRLALTVILALLAIDLLRRGAGALLG</sequence>
<evidence type="ECO:0000313" key="10">
    <source>
        <dbReference type="Proteomes" id="UP000664122"/>
    </source>
</evidence>
<feature type="transmembrane region" description="Helical" evidence="8">
    <location>
        <begin position="106"/>
        <end position="122"/>
    </location>
</feature>
<name>A0A939FX41_9HYPH</name>
<proteinExistence type="inferred from homology"/>
<keyword evidence="3" id="KW-0813">Transport</keyword>
<dbReference type="RefSeq" id="WP_207258410.1">
    <property type="nucleotide sequence ID" value="NZ_JAFMPP010000011.1"/>
</dbReference>
<evidence type="ECO:0000256" key="5">
    <source>
        <dbReference type="ARBA" id="ARBA00022692"/>
    </source>
</evidence>
<comment type="similarity">
    <text evidence="2 8">Belongs to the 4-toluene sulfonate uptake permease (TSUP) (TC 2.A.102) family.</text>
</comment>
<evidence type="ECO:0000256" key="7">
    <source>
        <dbReference type="ARBA" id="ARBA00023136"/>
    </source>
</evidence>
<feature type="transmembrane region" description="Helical" evidence="8">
    <location>
        <begin position="226"/>
        <end position="243"/>
    </location>
</feature>
<keyword evidence="7 8" id="KW-0472">Membrane</keyword>
<comment type="subcellular location">
    <subcellularLocation>
        <location evidence="1 8">Cell membrane</location>
        <topology evidence="1 8">Multi-pass membrane protein</topology>
    </subcellularLocation>
</comment>